<evidence type="ECO:0000313" key="2">
    <source>
        <dbReference type="Proteomes" id="UP000233435"/>
    </source>
</evidence>
<protein>
    <submittedName>
        <fullName evidence="1">DNA glycosylase</fullName>
    </submittedName>
</protein>
<dbReference type="SUPFAM" id="SSF52141">
    <property type="entry name" value="Uracil-DNA glycosylase-like"/>
    <property type="match status" value="1"/>
</dbReference>
<dbReference type="Gene3D" id="3.40.470.10">
    <property type="entry name" value="Uracil-DNA glycosylase-like domain"/>
    <property type="match status" value="1"/>
</dbReference>
<dbReference type="OrthoDB" id="1422214at2"/>
<reference evidence="1 2" key="1">
    <citation type="submission" date="2017-12" db="EMBL/GenBank/DDBJ databases">
        <title>Confluentibacter flavum sp. nov., isolated from the saline lake.</title>
        <authorList>
            <person name="Yu L."/>
        </authorList>
    </citation>
    <scope>NUCLEOTIDE SEQUENCE [LARGE SCALE GENOMIC DNA]</scope>
    <source>
        <strain evidence="1 2">3B</strain>
    </source>
</reference>
<gene>
    <name evidence="1" type="ORF">CSW08_16620</name>
</gene>
<dbReference type="RefSeq" id="WP_106661048.1">
    <property type="nucleotide sequence ID" value="NZ_PJEO01000056.1"/>
</dbReference>
<dbReference type="AlphaFoldDB" id="A0A2N3HF70"/>
<name>A0A2N3HF70_9FLAO</name>
<organism evidence="1 2">
    <name type="scientific">Confluentibacter flavum</name>
    <dbReference type="NCBI Taxonomy" id="1909700"/>
    <lineage>
        <taxon>Bacteria</taxon>
        <taxon>Pseudomonadati</taxon>
        <taxon>Bacteroidota</taxon>
        <taxon>Flavobacteriia</taxon>
        <taxon>Flavobacteriales</taxon>
        <taxon>Flavobacteriaceae</taxon>
        <taxon>Confluentibacter</taxon>
    </lineage>
</organism>
<dbReference type="InterPro" id="IPR036895">
    <property type="entry name" value="Uracil-DNA_glycosylase-like_sf"/>
</dbReference>
<dbReference type="Proteomes" id="UP000233435">
    <property type="component" value="Unassembled WGS sequence"/>
</dbReference>
<accession>A0A2N3HF70</accession>
<keyword evidence="2" id="KW-1185">Reference proteome</keyword>
<comment type="caution">
    <text evidence="1">The sequence shown here is derived from an EMBL/GenBank/DDBJ whole genome shotgun (WGS) entry which is preliminary data.</text>
</comment>
<dbReference type="EMBL" id="PJEO01000056">
    <property type="protein sequence ID" value="PKQ43631.1"/>
    <property type="molecule type" value="Genomic_DNA"/>
</dbReference>
<evidence type="ECO:0000313" key="1">
    <source>
        <dbReference type="EMBL" id="PKQ43631.1"/>
    </source>
</evidence>
<proteinExistence type="predicted"/>
<sequence>MFKHIHPYKPFIHETTTKLIVGTLPPPRFSIGDLLEKDVDFCYGSYYNSLWMFIDNIHNLNLRYDNSEEAVEQRKQFLIQHNIGICDMVESCEREKIDASDLGMKNIQLRNLVGYLQQFPNIDTLLFTGGNSKNGPEYFFRKHIKDYGMTLELVSNDVPRIHLFKLPVMESEAKQSAGYERTIKTVSLTSASGSANRAIGSMPLYQQLKNSNPSFTTTDFRVVQYREFL</sequence>